<dbReference type="AlphaFoldDB" id="M2VXD6"/>
<evidence type="ECO:0000256" key="1">
    <source>
        <dbReference type="SAM" id="MobiDB-lite"/>
    </source>
</evidence>
<feature type="region of interest" description="Disordered" evidence="1">
    <location>
        <begin position="1"/>
        <end position="53"/>
    </location>
</feature>
<evidence type="ECO:0000313" key="2">
    <source>
        <dbReference type="EMBL" id="EME27911.1"/>
    </source>
</evidence>
<reference evidence="3" key="1">
    <citation type="journal article" date="2013" name="Science">
        <title>Gene transfer from bacteria and archaea facilitated evolution of an extremophilic eukaryote.</title>
        <authorList>
            <person name="Schonknecht G."/>
            <person name="Chen W.H."/>
            <person name="Ternes C.M."/>
            <person name="Barbier G.G."/>
            <person name="Shrestha R.P."/>
            <person name="Stanke M."/>
            <person name="Brautigam A."/>
            <person name="Baker B.J."/>
            <person name="Banfield J.F."/>
            <person name="Garavito R.M."/>
            <person name="Carr K."/>
            <person name="Wilkerson C."/>
            <person name="Rensing S.A."/>
            <person name="Gagneul D."/>
            <person name="Dickenson N.E."/>
            <person name="Oesterhelt C."/>
            <person name="Lercher M.J."/>
            <person name="Weber A.P."/>
        </authorList>
    </citation>
    <scope>NUCLEOTIDE SEQUENCE [LARGE SCALE GENOMIC DNA]</scope>
    <source>
        <strain evidence="3">074W</strain>
    </source>
</reference>
<gene>
    <name evidence="2" type="ORF">Gasu_45730</name>
</gene>
<evidence type="ECO:0000313" key="3">
    <source>
        <dbReference type="Proteomes" id="UP000030680"/>
    </source>
</evidence>
<dbReference type="GeneID" id="17086790"/>
<dbReference type="KEGG" id="gsl:Gasu_45730"/>
<feature type="compositionally biased region" description="Polar residues" evidence="1">
    <location>
        <begin position="40"/>
        <end position="53"/>
    </location>
</feature>
<name>M2VXD6_GALSU</name>
<keyword evidence="3" id="KW-1185">Reference proteome</keyword>
<organism evidence="2 3">
    <name type="scientific">Galdieria sulphuraria</name>
    <name type="common">Red alga</name>
    <dbReference type="NCBI Taxonomy" id="130081"/>
    <lineage>
        <taxon>Eukaryota</taxon>
        <taxon>Rhodophyta</taxon>
        <taxon>Bangiophyceae</taxon>
        <taxon>Galdieriales</taxon>
        <taxon>Galdieriaceae</taxon>
        <taxon>Galdieria</taxon>
    </lineage>
</organism>
<dbReference type="Gramene" id="EME27911">
    <property type="protein sequence ID" value="EME27911"/>
    <property type="gene ID" value="Gasu_45730"/>
</dbReference>
<accession>M2VXD6</accession>
<dbReference type="OrthoDB" id="10442320at2759"/>
<dbReference type="Proteomes" id="UP000030680">
    <property type="component" value="Unassembled WGS sequence"/>
</dbReference>
<feature type="compositionally biased region" description="Basic and acidic residues" evidence="1">
    <location>
        <begin position="25"/>
        <end position="39"/>
    </location>
</feature>
<dbReference type="RefSeq" id="XP_005704431.1">
    <property type="nucleotide sequence ID" value="XM_005704374.1"/>
</dbReference>
<protein>
    <submittedName>
        <fullName evidence="2">Uncharacterized protein</fullName>
    </submittedName>
</protein>
<sequence length="121" mass="13686">MGGDTHRPSRGNLSFSRPRGRGGRGKKESVNNTKTENKVQRSVQNSSTVDVQQDFEISSSNKVNSFQRSTRFNAKEVEKKLQQRYDEALYSALQSTAGNRDTMIAGNRLNPVFFRDKTLQD</sequence>
<dbReference type="EMBL" id="KB454526">
    <property type="protein sequence ID" value="EME27911.1"/>
    <property type="molecule type" value="Genomic_DNA"/>
</dbReference>
<proteinExistence type="predicted"/>